<sequence>MSNSSKNLKLLNAIIAMCRSDSKWPHYFYELAYGVKWIEYPFTCSTGETLEPDLVIVSNTQNNCILFESKSGNNIEDDQAKRYKRIQPDDVVSKLYVDVIRGQKPSIDVTYLCFSESTHSIVSQLDTIPAKFPVLEITPDMMRLAANHFSVSKITNDLSKGIAIDRNKIPMGYIPFDEDSSNSEVAPWVIQTLVAFARQNKPHFKSDEITKGIIGSLWEHFGGQKKRRLIKRVN</sequence>
<dbReference type="EMBL" id="BARU01006461">
    <property type="protein sequence ID" value="GAH47309.1"/>
    <property type="molecule type" value="Genomic_DNA"/>
</dbReference>
<organism evidence="1">
    <name type="scientific">marine sediment metagenome</name>
    <dbReference type="NCBI Taxonomy" id="412755"/>
    <lineage>
        <taxon>unclassified sequences</taxon>
        <taxon>metagenomes</taxon>
        <taxon>ecological metagenomes</taxon>
    </lineage>
</organism>
<gene>
    <name evidence="1" type="ORF">S03H2_12715</name>
</gene>
<proteinExistence type="predicted"/>
<accession>X1H0B9</accession>
<comment type="caution">
    <text evidence="1">The sequence shown here is derived from an EMBL/GenBank/DDBJ whole genome shotgun (WGS) entry which is preliminary data.</text>
</comment>
<feature type="non-terminal residue" evidence="1">
    <location>
        <position position="234"/>
    </location>
</feature>
<name>X1H0B9_9ZZZZ</name>
<protein>
    <submittedName>
        <fullName evidence="1">Uncharacterized protein</fullName>
    </submittedName>
</protein>
<evidence type="ECO:0000313" key="1">
    <source>
        <dbReference type="EMBL" id="GAH47309.1"/>
    </source>
</evidence>
<reference evidence="1" key="1">
    <citation type="journal article" date="2014" name="Front. Microbiol.">
        <title>High frequency of phylogenetically diverse reductive dehalogenase-homologous genes in deep subseafloor sedimentary metagenomes.</title>
        <authorList>
            <person name="Kawai M."/>
            <person name="Futagami T."/>
            <person name="Toyoda A."/>
            <person name="Takaki Y."/>
            <person name="Nishi S."/>
            <person name="Hori S."/>
            <person name="Arai W."/>
            <person name="Tsubouchi T."/>
            <person name="Morono Y."/>
            <person name="Uchiyama I."/>
            <person name="Ito T."/>
            <person name="Fujiyama A."/>
            <person name="Inagaki F."/>
            <person name="Takami H."/>
        </authorList>
    </citation>
    <scope>NUCLEOTIDE SEQUENCE</scope>
    <source>
        <strain evidence="1">Expedition CK06-06</strain>
    </source>
</reference>
<dbReference type="AlphaFoldDB" id="X1H0B9"/>